<keyword evidence="4 6" id="KW-0418">Kinase</keyword>
<dbReference type="Pfam" id="PF00294">
    <property type="entry name" value="PfkB"/>
    <property type="match status" value="1"/>
</dbReference>
<keyword evidence="2 6" id="KW-0808">Transferase</keyword>
<dbReference type="InterPro" id="IPR011611">
    <property type="entry name" value="PfkB_dom"/>
</dbReference>
<evidence type="ECO:0000256" key="5">
    <source>
        <dbReference type="ARBA" id="ARBA00022840"/>
    </source>
</evidence>
<dbReference type="PANTHER" id="PTHR43085">
    <property type="entry name" value="HEXOKINASE FAMILY MEMBER"/>
    <property type="match status" value="1"/>
</dbReference>
<evidence type="ECO:0000256" key="7">
    <source>
        <dbReference type="SAM" id="MobiDB-lite"/>
    </source>
</evidence>
<dbReference type="Proteomes" id="UP000678016">
    <property type="component" value="Chromosome"/>
</dbReference>
<evidence type="ECO:0000256" key="3">
    <source>
        <dbReference type="ARBA" id="ARBA00022741"/>
    </source>
</evidence>
<proteinExistence type="inferred from homology"/>
<evidence type="ECO:0000256" key="2">
    <source>
        <dbReference type="ARBA" id="ARBA00022679"/>
    </source>
</evidence>
<evidence type="ECO:0000256" key="6">
    <source>
        <dbReference type="RuleBase" id="RU003704"/>
    </source>
</evidence>
<organism evidence="9 10">
    <name type="scientific">Nocardiopsis akebiae</name>
    <dbReference type="NCBI Taxonomy" id="2831968"/>
    <lineage>
        <taxon>Bacteria</taxon>
        <taxon>Bacillati</taxon>
        <taxon>Actinomycetota</taxon>
        <taxon>Actinomycetes</taxon>
        <taxon>Streptosporangiales</taxon>
        <taxon>Nocardiopsidaceae</taxon>
        <taxon>Nocardiopsis</taxon>
    </lineage>
</organism>
<dbReference type="PANTHER" id="PTHR43085:SF1">
    <property type="entry name" value="PSEUDOURIDINE KINASE-RELATED"/>
    <property type="match status" value="1"/>
</dbReference>
<dbReference type="SUPFAM" id="SSF53613">
    <property type="entry name" value="Ribokinase-like"/>
    <property type="match status" value="1"/>
</dbReference>
<accession>A0ABX8C4S8</accession>
<protein>
    <submittedName>
        <fullName evidence="9">Carbohydrate kinase</fullName>
    </submittedName>
</protein>
<reference evidence="10" key="1">
    <citation type="submission" date="2021-05" db="EMBL/GenBank/DDBJ databases">
        <title>Direct Submission.</title>
        <authorList>
            <person name="Li K."/>
            <person name="Gao J."/>
        </authorList>
    </citation>
    <scope>NUCLEOTIDE SEQUENCE [LARGE SCALE GENOMIC DNA]</scope>
    <source>
        <strain evidence="10">HDS12</strain>
    </source>
</reference>
<feature type="domain" description="Carbohydrate kinase PfkB" evidence="8">
    <location>
        <begin position="25"/>
        <end position="330"/>
    </location>
</feature>
<evidence type="ECO:0000256" key="4">
    <source>
        <dbReference type="ARBA" id="ARBA00022777"/>
    </source>
</evidence>
<feature type="region of interest" description="Disordered" evidence="7">
    <location>
        <begin position="329"/>
        <end position="351"/>
    </location>
</feature>
<dbReference type="EMBL" id="CP074132">
    <property type="protein sequence ID" value="QUX29419.1"/>
    <property type="molecule type" value="Genomic_DNA"/>
</dbReference>
<dbReference type="InterPro" id="IPR050306">
    <property type="entry name" value="PfkB_Carbo_kinase"/>
</dbReference>
<evidence type="ECO:0000259" key="8">
    <source>
        <dbReference type="Pfam" id="PF00294"/>
    </source>
</evidence>
<dbReference type="Gene3D" id="3.40.1190.20">
    <property type="match status" value="1"/>
</dbReference>
<dbReference type="CDD" id="cd01167">
    <property type="entry name" value="bac_FRK"/>
    <property type="match status" value="1"/>
</dbReference>
<name>A0ABX8C4S8_9ACTN</name>
<feature type="compositionally biased region" description="Low complexity" evidence="7">
    <location>
        <begin position="1"/>
        <end position="12"/>
    </location>
</feature>
<evidence type="ECO:0000256" key="1">
    <source>
        <dbReference type="ARBA" id="ARBA00010688"/>
    </source>
</evidence>
<dbReference type="InterPro" id="IPR002139">
    <property type="entry name" value="Ribo/fructo_kinase"/>
</dbReference>
<evidence type="ECO:0000313" key="10">
    <source>
        <dbReference type="Proteomes" id="UP000678016"/>
    </source>
</evidence>
<dbReference type="PROSITE" id="PS00584">
    <property type="entry name" value="PFKB_KINASES_2"/>
    <property type="match status" value="1"/>
</dbReference>
<dbReference type="GO" id="GO:0016301">
    <property type="term" value="F:kinase activity"/>
    <property type="evidence" value="ECO:0007669"/>
    <property type="project" value="UniProtKB-KW"/>
</dbReference>
<gene>
    <name evidence="9" type="ORF">KGD83_02140</name>
</gene>
<dbReference type="RefSeq" id="WP_212642279.1">
    <property type="nucleotide sequence ID" value="NZ_CP074132.1"/>
</dbReference>
<evidence type="ECO:0000313" key="9">
    <source>
        <dbReference type="EMBL" id="QUX29419.1"/>
    </source>
</evidence>
<dbReference type="PRINTS" id="PR00990">
    <property type="entry name" value="RIBOKINASE"/>
</dbReference>
<feature type="region of interest" description="Disordered" evidence="7">
    <location>
        <begin position="1"/>
        <end position="23"/>
    </location>
</feature>
<keyword evidence="10" id="KW-1185">Reference proteome</keyword>
<keyword evidence="3" id="KW-0547">Nucleotide-binding</keyword>
<keyword evidence="5" id="KW-0067">ATP-binding</keyword>
<comment type="similarity">
    <text evidence="1 6">Belongs to the carbohydrate kinase PfkB family.</text>
</comment>
<dbReference type="InterPro" id="IPR002173">
    <property type="entry name" value="Carboh/pur_kinase_PfkB_CS"/>
</dbReference>
<dbReference type="InterPro" id="IPR029056">
    <property type="entry name" value="Ribokinase-like"/>
</dbReference>
<sequence>MTTDNAGDAQGAPAGGTAGAGSSPRLVVVGENVMDLLPTSHGPDVLKAAPGGGPANTAVAAARLGTPTRLLARIGADGFGELIRERLLGEGLDPAGLLPAREPTALALATLGRDGSARYDFRMDDAADWRWRAGELPEELEPGVRALHAASIALFREPGATLIEAMLRREHGRGRVTLTLDPNIRHDVIGDPVTARALALRHAAQAHLVKASDEDLAFLYPDLSPVRAAHAVAALGPALVVVTMGAEGALAVCRGEEVAVAAPRTEVADTVGAGDSFMGALLNWLDRHDRLGEDPRTRLAGLDGADLADLLGFAVSVAAVTVTREGANPPTMAEVAGADGSPGGPQELARR</sequence>